<evidence type="ECO:0000256" key="5">
    <source>
        <dbReference type="ARBA" id="ARBA00022771"/>
    </source>
</evidence>
<dbReference type="AlphaFoldDB" id="A0A815PDL2"/>
<evidence type="ECO:0000259" key="8">
    <source>
        <dbReference type="PROSITE" id="PS51873"/>
    </source>
</evidence>
<keyword evidence="7" id="KW-0862">Zinc</keyword>
<keyword evidence="2" id="KW-0808">Transferase</keyword>
<dbReference type="GO" id="GO:0008270">
    <property type="term" value="F:zinc ion binding"/>
    <property type="evidence" value="ECO:0007669"/>
    <property type="project" value="UniProtKB-KW"/>
</dbReference>
<evidence type="ECO:0000256" key="6">
    <source>
        <dbReference type="ARBA" id="ARBA00022786"/>
    </source>
</evidence>
<dbReference type="EMBL" id="CAJNOW010005370">
    <property type="protein sequence ID" value="CAF1447915.1"/>
    <property type="molecule type" value="Genomic_DNA"/>
</dbReference>
<dbReference type="OrthoDB" id="10009520at2759"/>
<reference evidence="9" key="1">
    <citation type="submission" date="2021-02" db="EMBL/GenBank/DDBJ databases">
        <authorList>
            <person name="Nowell W R."/>
        </authorList>
    </citation>
    <scope>NUCLEOTIDE SEQUENCE</scope>
</reference>
<evidence type="ECO:0000256" key="2">
    <source>
        <dbReference type="ARBA" id="ARBA00022679"/>
    </source>
</evidence>
<dbReference type="InterPro" id="IPR044066">
    <property type="entry name" value="TRIAD_supradom"/>
</dbReference>
<evidence type="ECO:0000313" key="10">
    <source>
        <dbReference type="EMBL" id="CAF4126217.1"/>
    </source>
</evidence>
<sequence length="338" mass="39234">MSTQNDNSEFIVPSTTTTLEIPSPEENKLTCGICESNITVTDRHLTCINDKCRKNTCSYCITKMINMFFAQPALNYPFTCGGCRTAFNNASVERVIIDEKYYEQYVACMLPLYWSQECVNNDEEFVQCPFCPYLEIHTTDACPIQFLNCQHPDCGKRSCLICSSTVQDEIDELTHRSRCVEHRYCKRLIEEAITTGSLRQCPHCELAGVKDDNCTHMTCERCCGRWCYFCGKKEEDLDDDDEYPNLSEHNNEWESNINHCPMYLYKVHVFDNRWPADDGDSLEFFHRCQILRNLYDILESIGEESLDELNDRFGIIDACGYSIDDIKNEENRILIKYT</sequence>
<dbReference type="PANTHER" id="PTHR22770:SF47">
    <property type="entry name" value="E3 UBIQUITIN-PROTEIN LIGASE RNF216"/>
    <property type="match status" value="1"/>
</dbReference>
<dbReference type="CDD" id="cd20336">
    <property type="entry name" value="Rcat_RBR"/>
    <property type="match status" value="1"/>
</dbReference>
<evidence type="ECO:0000256" key="4">
    <source>
        <dbReference type="ARBA" id="ARBA00022737"/>
    </source>
</evidence>
<feature type="domain" description="RING-type" evidence="8">
    <location>
        <begin position="27"/>
        <end position="253"/>
    </location>
</feature>
<name>A0A815PDL2_9BILA</name>
<keyword evidence="5" id="KW-0863">Zinc-finger</keyword>
<evidence type="ECO:0000256" key="1">
    <source>
        <dbReference type="ARBA" id="ARBA00004906"/>
    </source>
</evidence>
<dbReference type="EMBL" id="CAJOBJ010008975">
    <property type="protein sequence ID" value="CAF4126217.1"/>
    <property type="molecule type" value="Genomic_DNA"/>
</dbReference>
<evidence type="ECO:0000256" key="7">
    <source>
        <dbReference type="ARBA" id="ARBA00022833"/>
    </source>
</evidence>
<dbReference type="Proteomes" id="UP000663834">
    <property type="component" value="Unassembled WGS sequence"/>
</dbReference>
<dbReference type="Proteomes" id="UP000681720">
    <property type="component" value="Unassembled WGS sequence"/>
</dbReference>
<keyword evidence="3" id="KW-0479">Metal-binding</keyword>
<keyword evidence="4" id="KW-0677">Repeat</keyword>
<evidence type="ECO:0000256" key="3">
    <source>
        <dbReference type="ARBA" id="ARBA00022723"/>
    </source>
</evidence>
<comment type="caution">
    <text evidence="9">The sequence shown here is derived from an EMBL/GenBank/DDBJ whole genome shotgun (WGS) entry which is preliminary data.</text>
</comment>
<accession>A0A815PDL2</accession>
<dbReference type="InterPro" id="IPR051628">
    <property type="entry name" value="LUBAC_E3_Ligases"/>
</dbReference>
<evidence type="ECO:0000313" key="11">
    <source>
        <dbReference type="Proteomes" id="UP000663834"/>
    </source>
</evidence>
<gene>
    <name evidence="10" type="ORF">GIL414_LOCUS18295</name>
    <name evidence="9" type="ORF">KQP761_LOCUS11849</name>
</gene>
<comment type="pathway">
    <text evidence="1">Protein modification; protein ubiquitination.</text>
</comment>
<keyword evidence="6" id="KW-0833">Ubl conjugation pathway</keyword>
<dbReference type="PANTHER" id="PTHR22770">
    <property type="entry name" value="UBIQUITIN CONJUGATING ENZYME 7 INTERACTING PROTEIN-RELATED"/>
    <property type="match status" value="1"/>
</dbReference>
<dbReference type="SUPFAM" id="SSF57850">
    <property type="entry name" value="RING/U-box"/>
    <property type="match status" value="1"/>
</dbReference>
<dbReference type="GO" id="GO:0016740">
    <property type="term" value="F:transferase activity"/>
    <property type="evidence" value="ECO:0007669"/>
    <property type="project" value="UniProtKB-KW"/>
</dbReference>
<dbReference type="Pfam" id="PF26200">
    <property type="entry name" value="Rcat_RNF216"/>
    <property type="match status" value="1"/>
</dbReference>
<protein>
    <recommendedName>
        <fullName evidence="8">RING-type domain-containing protein</fullName>
    </recommendedName>
</protein>
<proteinExistence type="predicted"/>
<organism evidence="9 11">
    <name type="scientific">Rotaria magnacalcarata</name>
    <dbReference type="NCBI Taxonomy" id="392030"/>
    <lineage>
        <taxon>Eukaryota</taxon>
        <taxon>Metazoa</taxon>
        <taxon>Spiralia</taxon>
        <taxon>Gnathifera</taxon>
        <taxon>Rotifera</taxon>
        <taxon>Eurotatoria</taxon>
        <taxon>Bdelloidea</taxon>
        <taxon>Philodinida</taxon>
        <taxon>Philodinidae</taxon>
        <taxon>Rotaria</taxon>
    </lineage>
</organism>
<dbReference type="PROSITE" id="PS51873">
    <property type="entry name" value="TRIAD"/>
    <property type="match status" value="1"/>
</dbReference>
<evidence type="ECO:0000313" key="9">
    <source>
        <dbReference type="EMBL" id="CAF1447915.1"/>
    </source>
</evidence>